<dbReference type="Gene3D" id="3.40.50.150">
    <property type="entry name" value="Vaccinia Virus protein VP39"/>
    <property type="match status" value="1"/>
</dbReference>
<evidence type="ECO:0000256" key="3">
    <source>
        <dbReference type="ARBA" id="ARBA00022801"/>
    </source>
</evidence>
<feature type="domain" description="Helicase ATP-binding" evidence="4">
    <location>
        <begin position="27"/>
        <end position="203"/>
    </location>
</feature>
<protein>
    <recommendedName>
        <fullName evidence="4">Helicase ATP-binding domain-containing protein</fullName>
    </recommendedName>
</protein>
<keyword evidence="6" id="KW-1185">Reference proteome</keyword>
<comment type="caution">
    <text evidence="5">The sequence shown here is derived from an EMBL/GenBank/DDBJ whole genome shotgun (WGS) entry which is preliminary data.</text>
</comment>
<gene>
    <name evidence="5" type="ORF">J2I46_02030</name>
</gene>
<keyword evidence="3" id="KW-0378">Hydrolase</keyword>
<dbReference type="InterPro" id="IPR014001">
    <property type="entry name" value="Helicase_ATP-bd"/>
</dbReference>
<dbReference type="EMBL" id="JAFMYW010000001">
    <property type="protein sequence ID" value="MBO0947343.1"/>
    <property type="molecule type" value="Genomic_DNA"/>
</dbReference>
<accession>A0ABS3JBI5</accession>
<dbReference type="Gene3D" id="3.40.50.10810">
    <property type="entry name" value="Tandem AAA-ATPase domain"/>
    <property type="match status" value="1"/>
</dbReference>
<sequence length="832" mass="95799">MSSYQEFLEAKISLAPKTGFDLDPALLHPLLKPHQRDVVIWNCQGGCRADFLSFGLGKTAIQIETCRQIIAHTNRRALIVCPLGVRHEFARDGKMLGIDDIRYITTNDGLTDETDFFITNYERIRRGQIDPKFFSVVCFDEASILRSLDTETTQTILDTFEQVPFRFVCTATPSPNRFLELINYADYLGIMDRGQALTRFFERDSTTAGNLTLYARREKEFWLWMSSWACFITKPSDLGYDDTGYDLPNLTIVPHRITFPREVKVDKKTRQSSLVADTTKSLVDASKEKRDSLTYRVTKLDEVLQNALDDNWLIWHTLESERHAIQKLIGKNCQSVWGSQPIDAREESLTGFAQGRVKYLSTKPVIAGSGTNLQYHCHKAVYVGIDYKFNDFIQAMHRIYRFGQTQACEAHIIYTDAEDEIYKTLMQKWENHRTLQTEMTDIIKRHGLNSDLYAEELKREMFTGRQVASGENWEFVNNDCVAEWMTKESDSIDFILTSIPFGNHYEYSENYNCFGHNQTNEKFFEQMDFLIPSLYRTLKPGRIAAIHVKDRIRYSYMNGTGFTSIDPFSDETTAAFRKHGFHLLTRITIDTDVVQENNQTYRLGWSEACKDMTKMGAGLPEYLLIFRKAPTSSGNAYADQPVQHSKEAYSRGRWQLDAHAHWKTSGARLISEEQLRRLDLRDILKLWKMQEATERYDYQRHVAICEQLDELQKLPSTFMAIPPQANSPDIWDDITRMRTLNSEQVKKGNGKHICPLQLDIIERAIERYSNPGELVADPFGGIGSTGYQAVRMKRKAFLTELYTAYWKDGAKHLRSAELSLSALTLFGDLLPA</sequence>
<evidence type="ECO:0000313" key="6">
    <source>
        <dbReference type="Proteomes" id="UP000664628"/>
    </source>
</evidence>
<evidence type="ECO:0000256" key="2">
    <source>
        <dbReference type="ARBA" id="ARBA00022679"/>
    </source>
</evidence>
<evidence type="ECO:0000313" key="5">
    <source>
        <dbReference type="EMBL" id="MBO0947343.1"/>
    </source>
</evidence>
<organism evidence="5 6">
    <name type="scientific">Fibrella forsythiae</name>
    <dbReference type="NCBI Taxonomy" id="2817061"/>
    <lineage>
        <taxon>Bacteria</taxon>
        <taxon>Pseudomonadati</taxon>
        <taxon>Bacteroidota</taxon>
        <taxon>Cytophagia</taxon>
        <taxon>Cytophagales</taxon>
        <taxon>Spirosomataceae</taxon>
        <taxon>Fibrella</taxon>
    </lineage>
</organism>
<dbReference type="Proteomes" id="UP000664628">
    <property type="component" value="Unassembled WGS sequence"/>
</dbReference>
<dbReference type="Gene3D" id="3.40.50.300">
    <property type="entry name" value="P-loop containing nucleotide triphosphate hydrolases"/>
    <property type="match status" value="1"/>
</dbReference>
<proteinExistence type="predicted"/>
<dbReference type="SUPFAM" id="SSF52540">
    <property type="entry name" value="P-loop containing nucleoside triphosphate hydrolases"/>
    <property type="match status" value="2"/>
</dbReference>
<dbReference type="SUPFAM" id="SSF53335">
    <property type="entry name" value="S-adenosyl-L-methionine-dependent methyltransferases"/>
    <property type="match status" value="1"/>
</dbReference>
<dbReference type="InterPro" id="IPR038718">
    <property type="entry name" value="SNF2-like_sf"/>
</dbReference>
<keyword evidence="2" id="KW-0808">Transferase</keyword>
<dbReference type="Pfam" id="PF01555">
    <property type="entry name" value="N6_N4_Mtase"/>
    <property type="match status" value="1"/>
</dbReference>
<name>A0ABS3JBI5_9BACT</name>
<dbReference type="PANTHER" id="PTHR45766">
    <property type="entry name" value="DNA ANNEALING HELICASE AND ENDONUCLEASE ZRANB3 FAMILY MEMBER"/>
    <property type="match status" value="1"/>
</dbReference>
<dbReference type="InterPro" id="IPR027417">
    <property type="entry name" value="P-loop_NTPase"/>
</dbReference>
<reference evidence="5 6" key="1">
    <citation type="submission" date="2021-03" db="EMBL/GenBank/DDBJ databases">
        <title>Fibrella sp. HMF5405 genome sequencing and assembly.</title>
        <authorList>
            <person name="Kang H."/>
            <person name="Kim H."/>
            <person name="Bae S."/>
            <person name="Joh K."/>
        </authorList>
    </citation>
    <scope>NUCLEOTIDE SEQUENCE [LARGE SCALE GENOMIC DNA]</scope>
    <source>
        <strain evidence="5 6">HMF5405</strain>
    </source>
</reference>
<evidence type="ECO:0000259" key="4">
    <source>
        <dbReference type="SMART" id="SM00487"/>
    </source>
</evidence>
<keyword evidence="1" id="KW-0489">Methyltransferase</keyword>
<dbReference type="SMART" id="SM00487">
    <property type="entry name" value="DEXDc"/>
    <property type="match status" value="1"/>
</dbReference>
<dbReference type="InterPro" id="IPR001091">
    <property type="entry name" value="RM_Methyltransferase"/>
</dbReference>
<dbReference type="PANTHER" id="PTHR45766:SF6">
    <property type="entry name" value="SWI_SNF-RELATED MATRIX-ASSOCIATED ACTIN-DEPENDENT REGULATOR OF CHROMATIN SUBFAMILY A-LIKE PROTEIN 1"/>
    <property type="match status" value="1"/>
</dbReference>
<evidence type="ECO:0000256" key="1">
    <source>
        <dbReference type="ARBA" id="ARBA00022603"/>
    </source>
</evidence>
<dbReference type="InterPro" id="IPR002941">
    <property type="entry name" value="DNA_methylase_N4/N6"/>
</dbReference>
<dbReference type="RefSeq" id="WP_207327259.1">
    <property type="nucleotide sequence ID" value="NZ_JAFMYW010000001.1"/>
</dbReference>
<dbReference type="InterPro" id="IPR029063">
    <property type="entry name" value="SAM-dependent_MTases_sf"/>
</dbReference>
<dbReference type="PRINTS" id="PR00508">
    <property type="entry name" value="S21N4MTFRASE"/>
</dbReference>